<organism evidence="2 3">
    <name type="scientific">Puccinia coronata f. sp. avenae</name>
    <dbReference type="NCBI Taxonomy" id="200324"/>
    <lineage>
        <taxon>Eukaryota</taxon>
        <taxon>Fungi</taxon>
        <taxon>Dikarya</taxon>
        <taxon>Basidiomycota</taxon>
        <taxon>Pucciniomycotina</taxon>
        <taxon>Pucciniomycetes</taxon>
        <taxon>Pucciniales</taxon>
        <taxon>Pucciniaceae</taxon>
        <taxon>Puccinia</taxon>
    </lineage>
</organism>
<accession>A0A2N5STC7</accession>
<dbReference type="PANTHER" id="PTHR33069">
    <property type="entry name" value="CHROMOSOME 7, WHOLE GENOME SHOTGUN SEQUENCE-RELATED"/>
    <property type="match status" value="1"/>
</dbReference>
<dbReference type="AlphaFoldDB" id="A0A2N5STC7"/>
<feature type="region of interest" description="Disordered" evidence="1">
    <location>
        <begin position="447"/>
        <end position="500"/>
    </location>
</feature>
<feature type="compositionally biased region" description="Low complexity" evidence="1">
    <location>
        <begin position="473"/>
        <end position="483"/>
    </location>
</feature>
<proteinExistence type="predicted"/>
<dbReference type="PANTHER" id="PTHR33069:SF3">
    <property type="entry name" value="DYNEIN HEAVY CHAIN TAIL DOMAIN-CONTAINING PROTEIN"/>
    <property type="match status" value="1"/>
</dbReference>
<protein>
    <submittedName>
        <fullName evidence="2">Uncharacterized protein</fullName>
    </submittedName>
</protein>
<evidence type="ECO:0000256" key="1">
    <source>
        <dbReference type="SAM" id="MobiDB-lite"/>
    </source>
</evidence>
<name>A0A2N5STC7_9BASI</name>
<evidence type="ECO:0000313" key="2">
    <source>
        <dbReference type="EMBL" id="PLW16450.1"/>
    </source>
</evidence>
<dbReference type="EMBL" id="PGCI01000771">
    <property type="protein sequence ID" value="PLW16450.1"/>
    <property type="molecule type" value="Genomic_DNA"/>
</dbReference>
<comment type="caution">
    <text evidence="2">The sequence shown here is derived from an EMBL/GenBank/DDBJ whole genome shotgun (WGS) entry which is preliminary data.</text>
</comment>
<sequence>MKPLREETEGHDYALGFSPPSASGAFWTQAMDAELSNAGSIDVDSETEKASSWREYSGPSGMESSFHRLACHPDKQLTLEKLDEKVDVLRNLRTVLLPSIKHQLAAVLQSLDLSEGPAYPCPNPELTVKNLSELNDTWRNTISAVDNLALDPPLPIHDRRLQDFKRFRISSLQEKIDRSIREKLHDLLCECSSWICAWDSQEDTKDTKFQTRSASTKNRISTLVVNFGVRIHDEVIAWSKLSDFAILQEECQKSTQECNKVLEDLCPILNEKSVWRKSVGQNEQPDNREKREAHKVRTIQLAQLGIPIVKLTRIFYGKLTNTVTSDQLTFTLDPEICTIEHDSLREKMSMFHSKINCIRDYLLEIYRTNMNKPANLQSLRQFILECTESLGQVLLALAFHIFPLNVAASRSALQRDFKVCFLPLQQQFCVAATNLRDAANSCLGAVEESEGNEVDDSKSDEVNSSKSDEVDSSESNEVNNSESNEVKDSKSDEVKDSKGD</sequence>
<gene>
    <name evidence="2" type="ORF">PCASD_18528</name>
</gene>
<reference evidence="2 3" key="1">
    <citation type="submission" date="2017-11" db="EMBL/GenBank/DDBJ databases">
        <title>De novo assembly and phasing of dikaryotic genomes from two isolates of Puccinia coronata f. sp. avenae, the causal agent of oat crown rust.</title>
        <authorList>
            <person name="Miller M.E."/>
            <person name="Zhang Y."/>
            <person name="Omidvar V."/>
            <person name="Sperschneider J."/>
            <person name="Schwessinger B."/>
            <person name="Raley C."/>
            <person name="Palmer J.M."/>
            <person name="Garnica D."/>
            <person name="Upadhyaya N."/>
            <person name="Rathjen J."/>
            <person name="Taylor J.M."/>
            <person name="Park R.F."/>
            <person name="Dodds P.N."/>
            <person name="Hirsch C.D."/>
            <person name="Kianian S.F."/>
            <person name="Figueroa M."/>
        </authorList>
    </citation>
    <scope>NUCLEOTIDE SEQUENCE [LARGE SCALE GENOMIC DNA]</scope>
    <source>
        <strain evidence="2">12SD80</strain>
    </source>
</reference>
<dbReference type="Proteomes" id="UP000235392">
    <property type="component" value="Unassembled WGS sequence"/>
</dbReference>
<evidence type="ECO:0000313" key="3">
    <source>
        <dbReference type="Proteomes" id="UP000235392"/>
    </source>
</evidence>
<feature type="compositionally biased region" description="Basic and acidic residues" evidence="1">
    <location>
        <begin position="484"/>
        <end position="500"/>
    </location>
</feature>
<feature type="compositionally biased region" description="Basic and acidic residues" evidence="1">
    <location>
        <begin position="455"/>
        <end position="469"/>
    </location>
</feature>